<evidence type="ECO:0000256" key="1">
    <source>
        <dbReference type="SAM" id="MobiDB-lite"/>
    </source>
</evidence>
<comment type="caution">
    <text evidence="2">The sequence shown here is derived from an EMBL/GenBank/DDBJ whole genome shotgun (WGS) entry which is preliminary data.</text>
</comment>
<dbReference type="EMBL" id="PVBR01000011">
    <property type="protein sequence ID" value="PRD42569.1"/>
    <property type="molecule type" value="Genomic_DNA"/>
</dbReference>
<keyword evidence="3" id="KW-1185">Reference proteome</keyword>
<sequence length="69" mass="7653">MGADQADDASAEAAWPIAQDGPARGGERAFVYGLGRLRVAALPKDFPPFSTVQKYFWRWREEGLLRTIA</sequence>
<name>A0A2S9IPW2_9HYPH</name>
<proteinExistence type="predicted"/>
<accession>A0A2S9IPW2</accession>
<dbReference type="Proteomes" id="UP000239434">
    <property type="component" value="Unassembled WGS sequence"/>
</dbReference>
<evidence type="ECO:0000313" key="2">
    <source>
        <dbReference type="EMBL" id="PRD42569.1"/>
    </source>
</evidence>
<gene>
    <name evidence="2" type="ORF">C5748_15845</name>
</gene>
<dbReference type="AlphaFoldDB" id="A0A2S9IPW2"/>
<organism evidence="2 3">
    <name type="scientific">Phyllobacterium phragmitis</name>
    <dbReference type="NCBI Taxonomy" id="2670329"/>
    <lineage>
        <taxon>Bacteria</taxon>
        <taxon>Pseudomonadati</taxon>
        <taxon>Pseudomonadota</taxon>
        <taxon>Alphaproteobacteria</taxon>
        <taxon>Hyphomicrobiales</taxon>
        <taxon>Phyllobacteriaceae</taxon>
        <taxon>Phyllobacterium</taxon>
    </lineage>
</organism>
<reference evidence="2 3" key="1">
    <citation type="submission" date="2018-02" db="EMBL/GenBank/DDBJ databases">
        <title>The draft genome of Phyllobacterium sp. 1N-3.</title>
        <authorList>
            <person name="Liu L."/>
            <person name="Li L."/>
            <person name="Zhang X."/>
            <person name="Wang T."/>
            <person name="Liang L."/>
        </authorList>
    </citation>
    <scope>NUCLEOTIDE SEQUENCE [LARGE SCALE GENOMIC DNA]</scope>
    <source>
        <strain evidence="2 3">1N-3</strain>
    </source>
</reference>
<feature type="region of interest" description="Disordered" evidence="1">
    <location>
        <begin position="1"/>
        <end position="20"/>
    </location>
</feature>
<feature type="compositionally biased region" description="Acidic residues" evidence="1">
    <location>
        <begin position="1"/>
        <end position="10"/>
    </location>
</feature>
<protein>
    <recommendedName>
        <fullName evidence="4">Transposase</fullName>
    </recommendedName>
</protein>
<evidence type="ECO:0008006" key="4">
    <source>
        <dbReference type="Google" id="ProtNLM"/>
    </source>
</evidence>
<evidence type="ECO:0000313" key="3">
    <source>
        <dbReference type="Proteomes" id="UP000239434"/>
    </source>
</evidence>